<feature type="region of interest" description="Disordered" evidence="1">
    <location>
        <begin position="702"/>
        <end position="721"/>
    </location>
</feature>
<feature type="compositionally biased region" description="Polar residues" evidence="1">
    <location>
        <begin position="149"/>
        <end position="159"/>
    </location>
</feature>
<feature type="region of interest" description="Disordered" evidence="1">
    <location>
        <begin position="397"/>
        <end position="557"/>
    </location>
</feature>
<protein>
    <submittedName>
        <fullName evidence="2">Uncharacterized protein</fullName>
    </submittedName>
</protein>
<evidence type="ECO:0000256" key="1">
    <source>
        <dbReference type="SAM" id="MobiDB-lite"/>
    </source>
</evidence>
<gene>
    <name evidence="2" type="ORF">H0H81_007195</name>
</gene>
<feature type="compositionally biased region" description="Low complexity" evidence="1">
    <location>
        <begin position="436"/>
        <end position="454"/>
    </location>
</feature>
<feature type="compositionally biased region" description="Basic and acidic residues" evidence="1">
    <location>
        <begin position="273"/>
        <end position="283"/>
    </location>
</feature>
<organism evidence="2 3">
    <name type="scientific">Sphagnurus paluster</name>
    <dbReference type="NCBI Taxonomy" id="117069"/>
    <lineage>
        <taxon>Eukaryota</taxon>
        <taxon>Fungi</taxon>
        <taxon>Dikarya</taxon>
        <taxon>Basidiomycota</taxon>
        <taxon>Agaricomycotina</taxon>
        <taxon>Agaricomycetes</taxon>
        <taxon>Agaricomycetidae</taxon>
        <taxon>Agaricales</taxon>
        <taxon>Tricholomatineae</taxon>
        <taxon>Lyophyllaceae</taxon>
        <taxon>Sphagnurus</taxon>
    </lineage>
</organism>
<dbReference type="OrthoDB" id="3363891at2759"/>
<feature type="region of interest" description="Disordered" evidence="1">
    <location>
        <begin position="1"/>
        <end position="20"/>
    </location>
</feature>
<feature type="compositionally biased region" description="Polar residues" evidence="1">
    <location>
        <begin position="460"/>
        <end position="475"/>
    </location>
</feature>
<comment type="caution">
    <text evidence="2">The sequence shown here is derived from an EMBL/GenBank/DDBJ whole genome shotgun (WGS) entry which is preliminary data.</text>
</comment>
<proteinExistence type="predicted"/>
<dbReference type="AlphaFoldDB" id="A0A9P7KJB8"/>
<feature type="compositionally biased region" description="Low complexity" evidence="1">
    <location>
        <begin position="487"/>
        <end position="499"/>
    </location>
</feature>
<evidence type="ECO:0000313" key="2">
    <source>
        <dbReference type="EMBL" id="KAG5651854.1"/>
    </source>
</evidence>
<reference evidence="2" key="2">
    <citation type="submission" date="2021-10" db="EMBL/GenBank/DDBJ databases">
        <title>Phylogenomics reveals ancestral predisposition of the termite-cultivated fungus Termitomyces towards a domesticated lifestyle.</title>
        <authorList>
            <person name="Auxier B."/>
            <person name="Grum-Grzhimaylo A."/>
            <person name="Cardenas M.E."/>
            <person name="Lodge J.D."/>
            <person name="Laessoe T."/>
            <person name="Pedersen O."/>
            <person name="Smith M.E."/>
            <person name="Kuyper T.W."/>
            <person name="Franco-Molano E.A."/>
            <person name="Baroni T.J."/>
            <person name="Aanen D.K."/>
        </authorList>
    </citation>
    <scope>NUCLEOTIDE SEQUENCE</scope>
    <source>
        <strain evidence="2">D49</strain>
    </source>
</reference>
<keyword evidence="3" id="KW-1185">Reference proteome</keyword>
<feature type="compositionally biased region" description="Polar residues" evidence="1">
    <location>
        <begin position="124"/>
        <end position="136"/>
    </location>
</feature>
<dbReference type="Proteomes" id="UP000717328">
    <property type="component" value="Unassembled WGS sequence"/>
</dbReference>
<name>A0A9P7KJB8_9AGAR</name>
<feature type="compositionally biased region" description="Pro residues" evidence="1">
    <location>
        <begin position="645"/>
        <end position="668"/>
    </location>
</feature>
<feature type="region of interest" description="Disordered" evidence="1">
    <location>
        <begin position="328"/>
        <end position="359"/>
    </location>
</feature>
<feature type="compositionally biased region" description="Polar residues" evidence="1">
    <location>
        <begin position="223"/>
        <end position="237"/>
    </location>
</feature>
<feature type="compositionally biased region" description="Polar residues" evidence="1">
    <location>
        <begin position="45"/>
        <end position="94"/>
    </location>
</feature>
<feature type="compositionally biased region" description="Polar residues" evidence="1">
    <location>
        <begin position="1"/>
        <end position="14"/>
    </location>
</feature>
<feature type="compositionally biased region" description="Polar residues" evidence="1">
    <location>
        <begin position="197"/>
        <end position="209"/>
    </location>
</feature>
<dbReference type="EMBL" id="JABCKI010000190">
    <property type="protein sequence ID" value="KAG5651854.1"/>
    <property type="molecule type" value="Genomic_DNA"/>
</dbReference>
<evidence type="ECO:0000313" key="3">
    <source>
        <dbReference type="Proteomes" id="UP000717328"/>
    </source>
</evidence>
<feature type="compositionally biased region" description="Basic and acidic residues" evidence="1">
    <location>
        <begin position="596"/>
        <end position="609"/>
    </location>
</feature>
<feature type="region of interest" description="Disordered" evidence="1">
    <location>
        <begin position="39"/>
        <end position="283"/>
    </location>
</feature>
<feature type="compositionally biased region" description="Basic and acidic residues" evidence="1">
    <location>
        <begin position="405"/>
        <end position="415"/>
    </location>
</feature>
<feature type="region of interest" description="Disordered" evidence="1">
    <location>
        <begin position="596"/>
        <end position="691"/>
    </location>
</feature>
<sequence>MAQIQTARFPSNGNHGPLWDEEVVPALRKRLESESRTLAKRMSAVSLSSSQDNDYTNAGDSTSYTTAARDTPSTPFLQSNASTSASARPQQFQSELADRIPSSRAQNGIAPNSTTKSKPPSPSLSFQRSRTYSQPYPTDAPNGKHSRPNAHTNGNTNGKFSRMHDPRPTRIPQPATRISPALASGSMLPPPIPNGYHSANTTPDTQYPENDNGIVNGRRTPNGMRSTSTNTSASVTLPTYGGFGLLNEQPPFNPASAASSISRSQTSVYDNEDPPRPSMDSEERPFEHWYRGEVSRNGGVGELRVGRRQEMLEIANYGHTLRALERERREDAKGRKRADSVAGTGVLESRERQRQRESLYLNDEDARRVELVLDEAPLTDLEGSEGGHYYYESAYGDSREDEDTFEQHNESRRSEATNGSGTVSPPLIEQRASNETRSTTPTQRPSSRAASQASKIPARSRQSSESRVTTPTPTQIVRGASEPPPRSSSSSPAKAPSTPQVRQRQQSKPTPAGKVVAKNRMAAGKATRAKTLASKKEMEEEMKRRSVAHYPTPGEDGDETMIDAIPEWTQPVPRQGNWDDVVLPVVARKKGLDEHYEKADGKPTPRKVDNTIAPAPGTFGFDRSKYRPPRSDEGHDGIDEFGRPIPQPPVPIQEASEPPPIQQNPAPTPSLHDQMLLPIRTPPSPAPFSDYAPKIMEATILAPGNIPRPPPEQFHEEKVQDEGGCCKCIIM</sequence>
<feature type="compositionally biased region" description="Basic and acidic residues" evidence="1">
    <location>
        <begin position="622"/>
        <end position="642"/>
    </location>
</feature>
<reference evidence="2" key="1">
    <citation type="submission" date="2021-02" db="EMBL/GenBank/DDBJ databases">
        <authorList>
            <person name="Nieuwenhuis M."/>
            <person name="Van De Peppel L.J.J."/>
        </authorList>
    </citation>
    <scope>NUCLEOTIDE SEQUENCE</scope>
    <source>
        <strain evidence="2">D49</strain>
    </source>
</reference>
<accession>A0A9P7KJB8</accession>
<feature type="compositionally biased region" description="Basic and acidic residues" evidence="1">
    <location>
        <begin position="328"/>
        <end position="339"/>
    </location>
</feature>
<feature type="compositionally biased region" description="Low complexity" evidence="1">
    <location>
        <begin position="255"/>
        <end position="267"/>
    </location>
</feature>
<feature type="compositionally biased region" description="Basic and acidic residues" evidence="1">
    <location>
        <begin position="534"/>
        <end position="544"/>
    </location>
</feature>
<feature type="compositionally biased region" description="Basic and acidic residues" evidence="1">
    <location>
        <begin position="348"/>
        <end position="357"/>
    </location>
</feature>
<feature type="compositionally biased region" description="Polar residues" evidence="1">
    <location>
        <begin position="500"/>
        <end position="509"/>
    </location>
</feature>